<name>A0A165VWW6_9AGAM</name>
<dbReference type="InParanoid" id="A0A165VWW6"/>
<gene>
    <name evidence="1" type="ORF">NEOLEDRAFT_1127288</name>
</gene>
<evidence type="ECO:0000313" key="2">
    <source>
        <dbReference type="Proteomes" id="UP000076761"/>
    </source>
</evidence>
<organism evidence="1 2">
    <name type="scientific">Neolentinus lepideus HHB14362 ss-1</name>
    <dbReference type="NCBI Taxonomy" id="1314782"/>
    <lineage>
        <taxon>Eukaryota</taxon>
        <taxon>Fungi</taxon>
        <taxon>Dikarya</taxon>
        <taxon>Basidiomycota</taxon>
        <taxon>Agaricomycotina</taxon>
        <taxon>Agaricomycetes</taxon>
        <taxon>Gloeophyllales</taxon>
        <taxon>Gloeophyllaceae</taxon>
        <taxon>Neolentinus</taxon>
    </lineage>
</organism>
<reference evidence="1 2" key="1">
    <citation type="journal article" date="2016" name="Mol. Biol. Evol.">
        <title>Comparative Genomics of Early-Diverging Mushroom-Forming Fungi Provides Insights into the Origins of Lignocellulose Decay Capabilities.</title>
        <authorList>
            <person name="Nagy L.G."/>
            <person name="Riley R."/>
            <person name="Tritt A."/>
            <person name="Adam C."/>
            <person name="Daum C."/>
            <person name="Floudas D."/>
            <person name="Sun H."/>
            <person name="Yadav J.S."/>
            <person name="Pangilinan J."/>
            <person name="Larsson K.H."/>
            <person name="Matsuura K."/>
            <person name="Barry K."/>
            <person name="Labutti K."/>
            <person name="Kuo R."/>
            <person name="Ohm R.A."/>
            <person name="Bhattacharya S.S."/>
            <person name="Shirouzu T."/>
            <person name="Yoshinaga Y."/>
            <person name="Martin F.M."/>
            <person name="Grigoriev I.V."/>
            <person name="Hibbett D.S."/>
        </authorList>
    </citation>
    <scope>NUCLEOTIDE SEQUENCE [LARGE SCALE GENOMIC DNA]</scope>
    <source>
        <strain evidence="1 2">HHB14362 ss-1</strain>
    </source>
</reference>
<evidence type="ECO:0000313" key="1">
    <source>
        <dbReference type="EMBL" id="KZT30323.1"/>
    </source>
</evidence>
<dbReference type="Proteomes" id="UP000076761">
    <property type="component" value="Unassembled WGS sequence"/>
</dbReference>
<protein>
    <submittedName>
        <fullName evidence="1">Uncharacterized protein</fullName>
    </submittedName>
</protein>
<proteinExistence type="predicted"/>
<sequence length="159" mass="17292">MLSLFGVMTANLVNRVPSALAGVTVLSAPWSHLSLVWQTRPPALRRNELVRPLYGATNSSTHRSATITPLALALVQPLSPIPHRHPRINPHPSSHTHPISLCFLVTAIPEPGDGRDRGTGHQSWARENACRRQCIMLLCQVSSGRGAARSRSLRAHLTG</sequence>
<keyword evidence="2" id="KW-1185">Reference proteome</keyword>
<dbReference type="EMBL" id="KV425552">
    <property type="protein sequence ID" value="KZT30323.1"/>
    <property type="molecule type" value="Genomic_DNA"/>
</dbReference>
<accession>A0A165VWW6</accession>
<dbReference type="AlphaFoldDB" id="A0A165VWW6"/>